<dbReference type="Proteomes" id="UP000233551">
    <property type="component" value="Unassembled WGS sequence"/>
</dbReference>
<evidence type="ECO:0000313" key="3">
    <source>
        <dbReference type="Proteomes" id="UP000233551"/>
    </source>
</evidence>
<name>A0A2I0J4Q4_PUNGR</name>
<feature type="compositionally biased region" description="Basic and acidic residues" evidence="1">
    <location>
        <begin position="24"/>
        <end position="42"/>
    </location>
</feature>
<accession>A0A2I0J4Q4</accession>
<reference evidence="2 3" key="1">
    <citation type="submission" date="2017-11" db="EMBL/GenBank/DDBJ databases">
        <title>De-novo sequencing of pomegranate (Punica granatum L.) genome.</title>
        <authorList>
            <person name="Akparov Z."/>
            <person name="Amiraslanov A."/>
            <person name="Hajiyeva S."/>
            <person name="Abbasov M."/>
            <person name="Kaur K."/>
            <person name="Hamwieh A."/>
            <person name="Solovyev V."/>
            <person name="Salamov A."/>
            <person name="Braich B."/>
            <person name="Kosarev P."/>
            <person name="Mahmoud A."/>
            <person name="Hajiyev E."/>
            <person name="Babayeva S."/>
            <person name="Izzatullayeva V."/>
            <person name="Mammadov A."/>
            <person name="Mammadov A."/>
            <person name="Sharifova S."/>
            <person name="Ojaghi J."/>
            <person name="Eynullazada K."/>
            <person name="Bayramov B."/>
            <person name="Abdulazimova A."/>
            <person name="Shahmuradov I."/>
        </authorList>
    </citation>
    <scope>NUCLEOTIDE SEQUENCE [LARGE SCALE GENOMIC DNA]</scope>
    <source>
        <strain evidence="3">cv. AG2017</strain>
        <tissue evidence="2">Leaf</tissue>
    </source>
</reference>
<evidence type="ECO:0000256" key="1">
    <source>
        <dbReference type="SAM" id="MobiDB-lite"/>
    </source>
</evidence>
<feature type="region of interest" description="Disordered" evidence="1">
    <location>
        <begin position="1"/>
        <end position="45"/>
    </location>
</feature>
<evidence type="ECO:0000313" key="2">
    <source>
        <dbReference type="EMBL" id="PKI51212.1"/>
    </source>
</evidence>
<dbReference type="AlphaFoldDB" id="A0A2I0J4Q4"/>
<comment type="caution">
    <text evidence="2">The sequence shown here is derived from an EMBL/GenBank/DDBJ whole genome shotgun (WGS) entry which is preliminary data.</text>
</comment>
<gene>
    <name evidence="2" type="ORF">CRG98_028396</name>
</gene>
<protein>
    <submittedName>
        <fullName evidence="2">Uncharacterized protein</fullName>
    </submittedName>
</protein>
<proteinExistence type="predicted"/>
<feature type="region of interest" description="Disordered" evidence="1">
    <location>
        <begin position="62"/>
        <end position="87"/>
    </location>
</feature>
<keyword evidence="3" id="KW-1185">Reference proteome</keyword>
<dbReference type="EMBL" id="PGOL01002038">
    <property type="protein sequence ID" value="PKI51212.1"/>
    <property type="molecule type" value="Genomic_DNA"/>
</dbReference>
<feature type="compositionally biased region" description="Basic and acidic residues" evidence="1">
    <location>
        <begin position="67"/>
        <end position="77"/>
    </location>
</feature>
<organism evidence="2 3">
    <name type="scientific">Punica granatum</name>
    <name type="common">Pomegranate</name>
    <dbReference type="NCBI Taxonomy" id="22663"/>
    <lineage>
        <taxon>Eukaryota</taxon>
        <taxon>Viridiplantae</taxon>
        <taxon>Streptophyta</taxon>
        <taxon>Embryophyta</taxon>
        <taxon>Tracheophyta</taxon>
        <taxon>Spermatophyta</taxon>
        <taxon>Magnoliopsida</taxon>
        <taxon>eudicotyledons</taxon>
        <taxon>Gunneridae</taxon>
        <taxon>Pentapetalae</taxon>
        <taxon>rosids</taxon>
        <taxon>malvids</taxon>
        <taxon>Myrtales</taxon>
        <taxon>Lythraceae</taxon>
        <taxon>Punica</taxon>
    </lineage>
</organism>
<sequence>MAYGFGPESRQISKCKGSVITNNSKDRFPNEGKTNRDSKEVTDDSAIPLKVDGRILLDPIRVSNNARESHGLKERGAPKASGRPRSLTAPVARRWLWVP</sequence>